<dbReference type="STRING" id="1073325.SAMN05444483_102333"/>
<dbReference type="AlphaFoldDB" id="A0A1M5EDS6"/>
<dbReference type="EMBL" id="FQVT01000002">
    <property type="protein sequence ID" value="SHF77310.1"/>
    <property type="molecule type" value="Genomic_DNA"/>
</dbReference>
<evidence type="ECO:0000313" key="1">
    <source>
        <dbReference type="EMBL" id="SHF77310.1"/>
    </source>
</evidence>
<organism evidence="1 2">
    <name type="scientific">Salegentibacter echinorum</name>
    <dbReference type="NCBI Taxonomy" id="1073325"/>
    <lineage>
        <taxon>Bacteria</taxon>
        <taxon>Pseudomonadati</taxon>
        <taxon>Bacteroidota</taxon>
        <taxon>Flavobacteriia</taxon>
        <taxon>Flavobacteriales</taxon>
        <taxon>Flavobacteriaceae</taxon>
        <taxon>Salegentibacter</taxon>
    </lineage>
</organism>
<protein>
    <submittedName>
        <fullName evidence="1">Uncharacterized protein</fullName>
    </submittedName>
</protein>
<evidence type="ECO:0000313" key="2">
    <source>
        <dbReference type="Proteomes" id="UP000183945"/>
    </source>
</evidence>
<name>A0A1M5EDS6_SALEC</name>
<dbReference type="RefSeq" id="WP_072877483.1">
    <property type="nucleotide sequence ID" value="NZ_FQVT01000002.1"/>
</dbReference>
<gene>
    <name evidence="1" type="ORF">SAMN05444483_102333</name>
</gene>
<proteinExistence type="predicted"/>
<keyword evidence="2" id="KW-1185">Reference proteome</keyword>
<dbReference type="OrthoDB" id="1360959at2"/>
<accession>A0A1M5EDS6</accession>
<dbReference type="Proteomes" id="UP000183945">
    <property type="component" value="Unassembled WGS sequence"/>
</dbReference>
<sequence length="254" mass="30296">MLNQKLKGEIVYFFEGKHQYSKLNESKSFLKQRIVIDADGEKLTISFYDKYIDLLRFCKIGSEIAIDVKLKGSMWKYGQKQYSANELICKSLEIVKNTRIDNWIRYKEGIYNLRKYYRDNNLLIELVNTSNHKSLILCINHSFPNKELNKDHILLWDIVDDELIRLLENKGIITKQRFLRSKDGYSGYICKVLVLDLFSDNEFLFDGIPDENNKIHHQPENRSINHKFTDITDYTHYNEDLDKDQQSEDFWNQF</sequence>
<reference evidence="2" key="1">
    <citation type="submission" date="2016-11" db="EMBL/GenBank/DDBJ databases">
        <authorList>
            <person name="Varghese N."/>
            <person name="Submissions S."/>
        </authorList>
    </citation>
    <scope>NUCLEOTIDE SEQUENCE [LARGE SCALE GENOMIC DNA]</scope>
    <source>
        <strain evidence="2">DSM 24579</strain>
    </source>
</reference>